<organism evidence="2 3">
    <name type="scientific">Prorocentrum cordatum</name>
    <dbReference type="NCBI Taxonomy" id="2364126"/>
    <lineage>
        <taxon>Eukaryota</taxon>
        <taxon>Sar</taxon>
        <taxon>Alveolata</taxon>
        <taxon>Dinophyceae</taxon>
        <taxon>Prorocentrales</taxon>
        <taxon>Prorocentraceae</taxon>
        <taxon>Prorocentrum</taxon>
    </lineage>
</organism>
<reference evidence="2" key="1">
    <citation type="submission" date="2023-10" db="EMBL/GenBank/DDBJ databases">
        <authorList>
            <person name="Chen Y."/>
            <person name="Shah S."/>
            <person name="Dougan E. K."/>
            <person name="Thang M."/>
            <person name="Chan C."/>
        </authorList>
    </citation>
    <scope>NUCLEOTIDE SEQUENCE [LARGE SCALE GENOMIC DNA]</scope>
</reference>
<dbReference type="EMBL" id="CAUYUJ010014443">
    <property type="protein sequence ID" value="CAK0841278.1"/>
    <property type="molecule type" value="Genomic_DNA"/>
</dbReference>
<feature type="region of interest" description="Disordered" evidence="1">
    <location>
        <begin position="503"/>
        <end position="540"/>
    </location>
</feature>
<sequence>WLSDEAFSPLSLPTPVFEAPPPEEAGEALPPEEEENWLEAADELPPGLAGGGGQLVALEPQPVAPLGPQGAIAPPPLEDGVADRAERGAVAKLAGVLIRRVYPDSGQTVGLESATRLASRLGILANRFREKVYAVGHAALASGQRQAAAIVPRLLAACAATHGPRGDGPRMDAVIFFRKRKYDGTRMRVTTQVTQHYGTDSIVERCTGTRELFVVKAGFSMVLRKRVGDRDDFLHVLANTPTHISVLETPNGEIINACLRQQLSQVYDTLVDQRVPRHIDVIGCDAAGSNLKNERLFQMQHPFRAQIIVLCRAHGKKKVAEQGYMVIRPTDTNMIRCQLSLSAEHLISVRHHARLLHDEQVVVYAGNCPAAATAHRERVFELYFADTTDASLQFRAAVCRKLYNGDIKKTGVIEHYCNGCCRNRDHTVFLMRRYGVAALFGPVDVLNRSNWTNKMKSHRCIGLPAAVHGLLQAAYLRGVPEPPQAKRLREQKLRARAERERLAAAAWPEGGGEPLGGDPAPGCDSDGDGGGADAPSAWREEQDARIVGARSWMNSGRVADDVFIASRMVSLTDAYLLKQLATSGVSFERLQQLKVSRGQERTYQAWLAHEDVDTRCLFKDVYDAIFDSSSWTPVQDRSESTALTIYLLMARMGATAYKLVYTSNRAWPMKLFYALKDPEVIAELGRTAPCLLDAYTENFVEFYRGALGSATAMAELKGAVVLIDTDTADVERLHSVNQRHARFRVWTSVETVEEISAHFAAHSAGDWGPDAARHGPGRAGRKPKAPKPRGQPGGGRGSLRIWMWRAFAHVNGRWLDKEAAAALSEQFRQLGAEELEQYQLLAAIARDRHRDGERAFEKKPRAVAIPAVGRGVPALGLLPPQQERPGPDDVPAEGRREQPPFADVPSPILDAAFAARGRAPSLRRQRASHDDAVAGLVSRASSAIRQDRRTAADGTFAIVDTTLEHHGVSDVHVDAGTILQYRRRPELVSDESASSISADGNMSTAQRALAWESMHQTFTAASCGPCRKVPVVRRRCHEAGMCIHMGDGLELARFEAHIRYAFTRWRSADRKQSKDEDDWIPVGADGIEGAVESALDSAIGIAFGGDEPALPQPAGSAGPVEPPAVGGGDPPPPEPAAVAPVPRGVGRFPAELVWHYKNGVIRYYDTTKVMVAQCLVPGHQEGPGCVLMRSARASPVSRAKGRCLGYLCSWLEAPLRALGAPLTSASGAGLPGSTVAPRRRWRRPRLREWPITYWSPRVELAAQRQCAAMGGRKRTSADGDSGAPVKVAQPRKGKAGGVGSDAVACDRCDEPVDRSTCHRGKGSGPGAPPTYGCDTCFTCFTRHFQQDMAWQDFCERCREDEDFNKDCDSKIQADSELAANIEDAIGEHGSVEVDVLYGQEISKTSIQLTKEQWTERVCPKGAVGITPEMCKVEETRVVSSSQPGVSSTGVVCQHPSKPFTEIKNYTRTEVRLSTIKLTAAKAATSRGEQQTFKQEITKIRQKQATILRGHAKVPTLTQLQEIANAEAVSRGLSAWPPKAKGSPAVPSEFLAIENGGADEVEQASVRAPSAGTRVSSGRKIAPKASAAALSSDKVRWEQLKHDVVIPDILDGLPKGDRVYSLKRFRPTSASMAIMAETLHTKAETATTLVTNINEMGWEQICGQLKKLTNGDVECAYNFTQTLLRKYLLLGNPSIDQIADAILPVTATPEPFNMYEPKLSSMKSDIDSRVAVSREILMDIVVLPGLADPSMVKHLQQLGVALADHFGGSLPEWSPSVKDYFEKVVGVGLLLTHLGNDDPESFSACAPHMPLLINLLTGGFSDPEWAPLAAAFGKREPWAEWKSSFRRAASTDLQSAPKMNSLMLELRASEFDEDGLNALTSAITSIGHWRKTCRGKASSTVKAEEAVQQTIIRMTSTLVDSSDALVNLEMLSKLEVVMTQYSVAADFSLDDEATDKLDGAYARLLDKRTAAEASRSSSAIMASVTKYLSDPSEENLDFVNIALRTNKKVSISVKDDCENIARAIAIIFNGIEVLDVKNPDEMVRSPEMGTLIKNAWWRKGIADSLRKTISHLGDTSLLNNAVNMRCADVEEHIGHIVQFEKFISVTAQQDAENAALKAVHQELVSATISVPAVNSDTEDAHLVPFGFDAWKVFTEKVGPWIPAAKEATDVYSKMRATEAAAAASRVASRLEEIAGGMADGSGFMDTYTGSDDDWPSLQDHLKKTLFRQIGISNKIETLVKDVAEKRGEFAAACADFAVVESEFESEKKWTDAVQKSNVTMTVASLAQAAAAKGASATDTLTRAIDAMTARAVAVEEIPTGLWKEEGAEAAPPEGADKTSAYKLSNLRPGLVIGTWRLGHWRLLPLHPCRLSRWARSLECGSLLGLFRYLRCFNLRLHRKLLGSCGLLGELSLELLVTLLSGLGNRDLLGLGLGPKGDSKFLGVSVFLVIDCFCLGSLTVWDGAIDEVLEWELWFSPT</sequence>
<feature type="non-terminal residue" evidence="2">
    <location>
        <position position="1"/>
    </location>
</feature>
<name>A0ABN9T840_9DINO</name>
<feature type="region of interest" description="Disordered" evidence="1">
    <location>
        <begin position="1272"/>
        <end position="1295"/>
    </location>
</feature>
<evidence type="ECO:0000313" key="2">
    <source>
        <dbReference type="EMBL" id="CAK0841278.1"/>
    </source>
</evidence>
<feature type="region of interest" description="Disordered" evidence="1">
    <location>
        <begin position="873"/>
        <end position="905"/>
    </location>
</feature>
<proteinExistence type="predicted"/>
<feature type="compositionally biased region" description="Basic residues" evidence="1">
    <location>
        <begin position="775"/>
        <end position="787"/>
    </location>
</feature>
<feature type="non-terminal residue" evidence="2">
    <location>
        <position position="2476"/>
    </location>
</feature>
<feature type="compositionally biased region" description="Acidic residues" evidence="1">
    <location>
        <begin position="24"/>
        <end position="39"/>
    </location>
</feature>
<feature type="region of interest" description="Disordered" evidence="1">
    <location>
        <begin position="1"/>
        <end position="39"/>
    </location>
</feature>
<keyword evidence="3" id="KW-1185">Reference proteome</keyword>
<gene>
    <name evidence="2" type="ORF">PCOR1329_LOCUS36529</name>
</gene>
<feature type="region of interest" description="Disordered" evidence="1">
    <location>
        <begin position="1106"/>
        <end position="1135"/>
    </location>
</feature>
<comment type="caution">
    <text evidence="2">The sequence shown here is derived from an EMBL/GenBank/DDBJ whole genome shotgun (WGS) entry which is preliminary data.</text>
</comment>
<evidence type="ECO:0000256" key="1">
    <source>
        <dbReference type="SAM" id="MobiDB-lite"/>
    </source>
</evidence>
<dbReference type="Proteomes" id="UP001189429">
    <property type="component" value="Unassembled WGS sequence"/>
</dbReference>
<protein>
    <submittedName>
        <fullName evidence="2">Uncharacterized protein</fullName>
    </submittedName>
</protein>
<feature type="region of interest" description="Disordered" evidence="1">
    <location>
        <begin position="763"/>
        <end position="797"/>
    </location>
</feature>
<evidence type="ECO:0000313" key="3">
    <source>
        <dbReference type="Proteomes" id="UP001189429"/>
    </source>
</evidence>
<accession>A0ABN9T840</accession>